<gene>
    <name evidence="2" type="ORF">E2C01_101111</name>
</gene>
<accession>A0A5B7K8Q5</accession>
<name>A0A5B7K8Q5_PORTR</name>
<dbReference type="EMBL" id="VSRR010145678">
    <property type="protein sequence ID" value="MPD05371.1"/>
    <property type="molecule type" value="Genomic_DNA"/>
</dbReference>
<dbReference type="AlphaFoldDB" id="A0A5B7K8Q5"/>
<comment type="caution">
    <text evidence="2">The sequence shown here is derived from an EMBL/GenBank/DDBJ whole genome shotgun (WGS) entry which is preliminary data.</text>
</comment>
<organism evidence="2 3">
    <name type="scientific">Portunus trituberculatus</name>
    <name type="common">Swimming crab</name>
    <name type="synonym">Neptunus trituberculatus</name>
    <dbReference type="NCBI Taxonomy" id="210409"/>
    <lineage>
        <taxon>Eukaryota</taxon>
        <taxon>Metazoa</taxon>
        <taxon>Ecdysozoa</taxon>
        <taxon>Arthropoda</taxon>
        <taxon>Crustacea</taxon>
        <taxon>Multicrustacea</taxon>
        <taxon>Malacostraca</taxon>
        <taxon>Eumalacostraca</taxon>
        <taxon>Eucarida</taxon>
        <taxon>Decapoda</taxon>
        <taxon>Pleocyemata</taxon>
        <taxon>Brachyura</taxon>
        <taxon>Eubrachyura</taxon>
        <taxon>Portunoidea</taxon>
        <taxon>Portunidae</taxon>
        <taxon>Portuninae</taxon>
        <taxon>Portunus</taxon>
    </lineage>
</organism>
<keyword evidence="3" id="KW-1185">Reference proteome</keyword>
<protein>
    <submittedName>
        <fullName evidence="2">Uncharacterized protein</fullName>
    </submittedName>
</protein>
<evidence type="ECO:0000256" key="1">
    <source>
        <dbReference type="SAM" id="MobiDB-lite"/>
    </source>
</evidence>
<feature type="region of interest" description="Disordered" evidence="1">
    <location>
        <begin position="1"/>
        <end position="90"/>
    </location>
</feature>
<sequence>MGGSNVALRPAPASPPPGYPAQADTRGRGAQGRHGRVSKLVVKDPARRSEGERRKEGRKGSSVAGSSLDNTRHLLDESDPAAGYLLGTTG</sequence>
<proteinExistence type="predicted"/>
<evidence type="ECO:0000313" key="2">
    <source>
        <dbReference type="EMBL" id="MPD05371.1"/>
    </source>
</evidence>
<dbReference type="Proteomes" id="UP000324222">
    <property type="component" value="Unassembled WGS sequence"/>
</dbReference>
<reference evidence="2 3" key="1">
    <citation type="submission" date="2019-05" db="EMBL/GenBank/DDBJ databases">
        <title>Another draft genome of Portunus trituberculatus and its Hox gene families provides insights of decapod evolution.</title>
        <authorList>
            <person name="Jeong J.-H."/>
            <person name="Song I."/>
            <person name="Kim S."/>
            <person name="Choi T."/>
            <person name="Kim D."/>
            <person name="Ryu S."/>
            <person name="Kim W."/>
        </authorList>
    </citation>
    <scope>NUCLEOTIDE SEQUENCE [LARGE SCALE GENOMIC DNA]</scope>
    <source>
        <tissue evidence="2">Muscle</tissue>
    </source>
</reference>
<feature type="compositionally biased region" description="Basic and acidic residues" evidence="1">
    <location>
        <begin position="41"/>
        <end position="59"/>
    </location>
</feature>
<evidence type="ECO:0000313" key="3">
    <source>
        <dbReference type="Proteomes" id="UP000324222"/>
    </source>
</evidence>